<comment type="caution">
    <text evidence="2">The sequence shown here is derived from an EMBL/GenBank/DDBJ whole genome shotgun (WGS) entry which is preliminary data.</text>
</comment>
<organism evidence="2 3">
    <name type="scientific">Actinomadura soli</name>
    <dbReference type="NCBI Taxonomy" id="2508997"/>
    <lineage>
        <taxon>Bacteria</taxon>
        <taxon>Bacillati</taxon>
        <taxon>Actinomycetota</taxon>
        <taxon>Actinomycetes</taxon>
        <taxon>Streptosporangiales</taxon>
        <taxon>Thermomonosporaceae</taxon>
        <taxon>Actinomadura</taxon>
    </lineage>
</organism>
<dbReference type="AlphaFoldDB" id="A0A5C4JAF2"/>
<dbReference type="Proteomes" id="UP000309174">
    <property type="component" value="Unassembled WGS sequence"/>
</dbReference>
<dbReference type="PROSITE" id="PS51257">
    <property type="entry name" value="PROKAR_LIPOPROTEIN"/>
    <property type="match status" value="1"/>
</dbReference>
<evidence type="ECO:0008006" key="4">
    <source>
        <dbReference type="Google" id="ProtNLM"/>
    </source>
</evidence>
<dbReference type="EMBL" id="VCKW01000114">
    <property type="protein sequence ID" value="TMQ95855.1"/>
    <property type="molecule type" value="Genomic_DNA"/>
</dbReference>
<dbReference type="RefSeq" id="WP_138647027.1">
    <property type="nucleotide sequence ID" value="NZ_VCKW01000114.1"/>
</dbReference>
<reference evidence="2 3" key="1">
    <citation type="submission" date="2019-05" db="EMBL/GenBank/DDBJ databases">
        <title>Draft genome sequence of Actinomadura sp. 14C53.</title>
        <authorList>
            <person name="Saricaoglu S."/>
            <person name="Isik K."/>
        </authorList>
    </citation>
    <scope>NUCLEOTIDE SEQUENCE [LARGE SCALE GENOMIC DNA]</scope>
    <source>
        <strain evidence="2 3">14C53</strain>
    </source>
</reference>
<feature type="chain" id="PRO_5038931198" description="DUF4333 domain-containing protein" evidence="1">
    <location>
        <begin position="21"/>
        <end position="118"/>
    </location>
</feature>
<evidence type="ECO:0000313" key="3">
    <source>
        <dbReference type="Proteomes" id="UP000309174"/>
    </source>
</evidence>
<name>A0A5C4JAF2_9ACTN</name>
<feature type="signal peptide" evidence="1">
    <location>
        <begin position="1"/>
        <end position="20"/>
    </location>
</feature>
<dbReference type="OrthoDB" id="3694165at2"/>
<evidence type="ECO:0000313" key="2">
    <source>
        <dbReference type="EMBL" id="TMQ95855.1"/>
    </source>
</evidence>
<keyword evidence="3" id="KW-1185">Reference proteome</keyword>
<gene>
    <name evidence="2" type="ORF">ETD83_21970</name>
</gene>
<evidence type="ECO:0000256" key="1">
    <source>
        <dbReference type="SAM" id="SignalP"/>
    </source>
</evidence>
<proteinExistence type="predicted"/>
<sequence length="118" mass="12741">MRKIAAVLLALLLASGCEMTQRVSEGAYRNAVSDGVEDELKGQGIELQERPLCTTPQTGADSVVRVKCTALTRTSEPVTVDGVAYNADTVRPRESYVVTVAGREVLRKDCLSLGCVRR</sequence>
<accession>A0A5C4JAF2</accession>
<protein>
    <recommendedName>
        <fullName evidence="4">DUF4333 domain-containing protein</fullName>
    </recommendedName>
</protein>
<keyword evidence="1" id="KW-0732">Signal</keyword>